<dbReference type="Pfam" id="PF01209">
    <property type="entry name" value="Ubie_methyltran"/>
    <property type="match status" value="1"/>
</dbReference>
<evidence type="ECO:0000256" key="6">
    <source>
        <dbReference type="HAMAP-Rule" id="MF_03191"/>
    </source>
</evidence>
<dbReference type="GO" id="GO:0008425">
    <property type="term" value="F:2-methoxy-6-polyprenyl-1,4-benzoquinol methyltransferase activity"/>
    <property type="evidence" value="ECO:0007669"/>
    <property type="project" value="UniProtKB-UniRule"/>
</dbReference>
<dbReference type="PROSITE" id="PS01184">
    <property type="entry name" value="UBIE_2"/>
    <property type="match status" value="1"/>
</dbReference>
<comment type="pathway">
    <text evidence="6">Cofactor biosynthesis; ubiquinone biosynthesis.</text>
</comment>
<protein>
    <recommendedName>
        <fullName evidence="6">2-methoxy-6-polyprenyl-1,4-benzoquinol methylase, mitochondrial</fullName>
        <ecNumber evidence="6">2.1.1.201</ecNumber>
    </recommendedName>
    <alternativeName>
        <fullName evidence="6">Ubiquinone biosynthesis methyltransferase COQ5</fullName>
    </alternativeName>
</protein>
<keyword evidence="4 6" id="KW-0949">S-adenosyl-L-methionine</keyword>
<comment type="catalytic activity">
    <reaction evidence="6">
        <text>a 2-methoxy-6-(all-trans-polyprenyl)benzene-1,4-diol + S-adenosyl-L-methionine = a 5-methoxy-2-methyl-3-(all-trans-polyprenyl)benzene-1,4-diol + S-adenosyl-L-homocysteine + H(+)</text>
        <dbReference type="Rhea" id="RHEA:28286"/>
        <dbReference type="Rhea" id="RHEA-COMP:10858"/>
        <dbReference type="Rhea" id="RHEA-COMP:10859"/>
        <dbReference type="ChEBI" id="CHEBI:15378"/>
        <dbReference type="ChEBI" id="CHEBI:57856"/>
        <dbReference type="ChEBI" id="CHEBI:59789"/>
        <dbReference type="ChEBI" id="CHEBI:84166"/>
        <dbReference type="ChEBI" id="CHEBI:84167"/>
        <dbReference type="EC" id="2.1.1.201"/>
    </reaction>
</comment>
<feature type="binding site" evidence="6">
    <location>
        <position position="102"/>
    </location>
    <ligand>
        <name>S-adenosyl-L-methionine</name>
        <dbReference type="ChEBI" id="CHEBI:59789"/>
    </ligand>
</feature>
<comment type="function">
    <text evidence="6">Methyltransferase required for the conversion of 2-polyprenyl-6-methoxy-1,4-benzoquinol (DDMQH2) to 2-polyprenyl-3-methyl-6-methoxy-1,4-benzoquinol (DMQH2).</text>
</comment>
<dbReference type="NCBIfam" id="NF001244">
    <property type="entry name" value="PRK00216.1-5"/>
    <property type="match status" value="1"/>
</dbReference>
<comment type="caution">
    <text evidence="6">Lacks conserved residue(s) required for the propagation of feature annotation.</text>
</comment>
<name>A0A7S4G857_9EUGL</name>
<dbReference type="CDD" id="cd02440">
    <property type="entry name" value="AdoMet_MTases"/>
    <property type="match status" value="1"/>
</dbReference>
<dbReference type="EC" id="2.1.1.201" evidence="6"/>
<comment type="similarity">
    <text evidence="6">Belongs to the class I-like SAM-binding methyltransferase superfamily. MenG/UbiE family.</text>
</comment>
<comment type="subunit">
    <text evidence="5">Component of a multi-subunit COQ enzyme complex, composed of at least COQ3, COQ4, COQ5, COQ6, COQ7 and COQ9. Interacts with PYURF; the interaction is direct, stabilizes COQ5 protein and associates PYURF with COQ enzyme complex.</text>
</comment>
<dbReference type="FunFam" id="3.40.50.150:FF:000064">
    <property type="entry name" value="2-methoxy-6-polyprenyl-1,4-benzoquinol methylase, mitochondrial"/>
    <property type="match status" value="1"/>
</dbReference>
<feature type="binding site" evidence="6">
    <location>
        <begin position="166"/>
        <end position="167"/>
    </location>
    <ligand>
        <name>S-adenosyl-L-methionine</name>
        <dbReference type="ChEBI" id="CHEBI:59789"/>
    </ligand>
</feature>
<evidence type="ECO:0000256" key="1">
    <source>
        <dbReference type="ARBA" id="ARBA00022603"/>
    </source>
</evidence>
<evidence type="ECO:0000256" key="3">
    <source>
        <dbReference type="ARBA" id="ARBA00022688"/>
    </source>
</evidence>
<dbReference type="PANTHER" id="PTHR43591">
    <property type="entry name" value="METHYLTRANSFERASE"/>
    <property type="match status" value="1"/>
</dbReference>
<organism evidence="7">
    <name type="scientific">Eutreptiella gymnastica</name>
    <dbReference type="NCBI Taxonomy" id="73025"/>
    <lineage>
        <taxon>Eukaryota</taxon>
        <taxon>Discoba</taxon>
        <taxon>Euglenozoa</taxon>
        <taxon>Euglenida</taxon>
        <taxon>Spirocuta</taxon>
        <taxon>Euglenophyceae</taxon>
        <taxon>Eutreptiales</taxon>
        <taxon>Eutreptiaceae</taxon>
        <taxon>Eutreptiella</taxon>
    </lineage>
</organism>
<keyword evidence="3 6" id="KW-0831">Ubiquinone biosynthesis</keyword>
<comment type="subcellular location">
    <subcellularLocation>
        <location evidence="6">Mitochondrion inner membrane</location>
        <topology evidence="6">Peripheral membrane protein</topology>
        <orientation evidence="6">Matrix side</orientation>
    </subcellularLocation>
</comment>
<evidence type="ECO:0000256" key="5">
    <source>
        <dbReference type="ARBA" id="ARBA00046387"/>
    </source>
</evidence>
<dbReference type="NCBIfam" id="TIGR01934">
    <property type="entry name" value="MenG_MenH_UbiE"/>
    <property type="match status" value="1"/>
</dbReference>
<dbReference type="SUPFAM" id="SSF53335">
    <property type="entry name" value="S-adenosyl-L-methionine-dependent methyltransferases"/>
    <property type="match status" value="1"/>
</dbReference>
<dbReference type="InterPro" id="IPR004033">
    <property type="entry name" value="UbiE/COQ5_MeTrFase"/>
</dbReference>
<dbReference type="PANTHER" id="PTHR43591:SF24">
    <property type="entry name" value="2-METHOXY-6-POLYPRENYL-1,4-BENZOQUINOL METHYLASE, MITOCHONDRIAL"/>
    <property type="match status" value="1"/>
</dbReference>
<dbReference type="AlphaFoldDB" id="A0A7S4G857"/>
<dbReference type="InterPro" id="IPR029063">
    <property type="entry name" value="SAM-dependent_MTases_sf"/>
</dbReference>
<dbReference type="InterPro" id="IPR023576">
    <property type="entry name" value="UbiE/COQ5_MeTrFase_CS"/>
</dbReference>
<sequence length="294" mass="33075">MRRLFLLSTANAKNVVKRHYTSLDAETSANSSAQSTTHFGYKEVPVEEKASMVASVFHSVADNYDIMNDVLSMGTHRLWKNSFVSMADPQLECQYLDVAGGTGDIAFRLLDALQEKAMDRIKPVEKTAQVTVLDINSSMLKVGEDRARQRYPTLHPAVSLRFIEGDAQKLPIEDATIDMYTIAFGIRNVTDIPKALRDAHRVLKPGGRFLCLEFSKVQNPVLSPLYHMYNHNLLPVVGHVVASDWGSYQYLAESIDRFPSQERFQQMLEEAGFQNVTYTNFAEGIVAVHDGWKL</sequence>
<keyword evidence="1 6" id="KW-0489">Methyltransferase</keyword>
<dbReference type="Gene3D" id="3.40.50.150">
    <property type="entry name" value="Vaccinia Virus protein VP39"/>
    <property type="match status" value="1"/>
</dbReference>
<dbReference type="PROSITE" id="PS01183">
    <property type="entry name" value="UBIE_1"/>
    <property type="match status" value="1"/>
</dbReference>
<dbReference type="GO" id="GO:0032259">
    <property type="term" value="P:methylation"/>
    <property type="evidence" value="ECO:0007669"/>
    <property type="project" value="UniProtKB-KW"/>
</dbReference>
<dbReference type="HAMAP" id="MF_01813">
    <property type="entry name" value="MenG_UbiE_methyltr"/>
    <property type="match status" value="1"/>
</dbReference>
<evidence type="ECO:0000313" key="7">
    <source>
        <dbReference type="EMBL" id="CAE0828372.1"/>
    </source>
</evidence>
<evidence type="ECO:0000256" key="4">
    <source>
        <dbReference type="ARBA" id="ARBA00022691"/>
    </source>
</evidence>
<gene>
    <name evidence="7" type="ORF">EGYM00163_LOCUS39641</name>
</gene>
<evidence type="ECO:0000256" key="2">
    <source>
        <dbReference type="ARBA" id="ARBA00022679"/>
    </source>
</evidence>
<proteinExistence type="inferred from homology"/>
<dbReference type="UniPathway" id="UPA00232"/>
<keyword evidence="6" id="KW-0999">Mitochondrion inner membrane</keyword>
<keyword evidence="2 6" id="KW-0808">Transferase</keyword>
<reference evidence="7" key="1">
    <citation type="submission" date="2021-01" db="EMBL/GenBank/DDBJ databases">
        <authorList>
            <person name="Corre E."/>
            <person name="Pelletier E."/>
            <person name="Niang G."/>
            <person name="Scheremetjew M."/>
            <person name="Finn R."/>
            <person name="Kale V."/>
            <person name="Holt S."/>
            <person name="Cochrane G."/>
            <person name="Meng A."/>
            <person name="Brown T."/>
            <person name="Cohen L."/>
        </authorList>
    </citation>
    <scope>NUCLEOTIDE SEQUENCE</scope>
    <source>
        <strain evidence="7">CCMP1594</strain>
    </source>
</reference>
<dbReference type="GO" id="GO:0031314">
    <property type="term" value="C:extrinsic component of mitochondrial inner membrane"/>
    <property type="evidence" value="ECO:0007669"/>
    <property type="project" value="UniProtKB-UniRule"/>
</dbReference>
<accession>A0A7S4G857</accession>
<dbReference type="EMBL" id="HBJA01115257">
    <property type="protein sequence ID" value="CAE0828372.1"/>
    <property type="molecule type" value="Transcribed_RNA"/>
</dbReference>
<keyword evidence="6" id="KW-0496">Mitochondrion</keyword>
<dbReference type="PROSITE" id="PS51608">
    <property type="entry name" value="SAM_MT_UBIE"/>
    <property type="match status" value="1"/>
</dbReference>
<feature type="binding site" evidence="6">
    <location>
        <position position="134"/>
    </location>
    <ligand>
        <name>S-adenosyl-L-methionine</name>
        <dbReference type="ChEBI" id="CHEBI:59789"/>
    </ligand>
</feature>
<keyword evidence="6" id="KW-0472">Membrane</keyword>